<feature type="transmembrane region" description="Helical" evidence="7">
    <location>
        <begin position="134"/>
        <end position="160"/>
    </location>
</feature>
<keyword evidence="3 7" id="KW-1133">Transmembrane helix</keyword>
<organism evidence="9 10">
    <name type="scientific">Kistimonas scapharcae</name>
    <dbReference type="NCBI Taxonomy" id="1036133"/>
    <lineage>
        <taxon>Bacteria</taxon>
        <taxon>Pseudomonadati</taxon>
        <taxon>Pseudomonadota</taxon>
        <taxon>Gammaproteobacteria</taxon>
        <taxon>Oceanospirillales</taxon>
        <taxon>Endozoicomonadaceae</taxon>
        <taxon>Kistimonas</taxon>
    </lineage>
</organism>
<evidence type="ECO:0000256" key="2">
    <source>
        <dbReference type="ARBA" id="ARBA00022692"/>
    </source>
</evidence>
<dbReference type="Pfam" id="PF04116">
    <property type="entry name" value="FA_hydroxylase"/>
    <property type="match status" value="1"/>
</dbReference>
<dbReference type="RefSeq" id="WP_345195401.1">
    <property type="nucleotide sequence ID" value="NZ_BAABFL010000135.1"/>
</dbReference>
<dbReference type="EMBL" id="BAABFL010000135">
    <property type="protein sequence ID" value="GAA4649526.1"/>
    <property type="molecule type" value="Genomic_DNA"/>
</dbReference>
<comment type="subcellular location">
    <subcellularLocation>
        <location evidence="1">Endomembrane system</location>
        <topology evidence="1">Multi-pass membrane protein</topology>
    </subcellularLocation>
</comment>
<dbReference type="PANTHER" id="PTHR21624">
    <property type="entry name" value="STEROL DESATURASE-RELATED PROTEIN"/>
    <property type="match status" value="1"/>
</dbReference>
<evidence type="ECO:0000256" key="6">
    <source>
        <dbReference type="ARBA" id="ARBA00023136"/>
    </source>
</evidence>
<name>A0ABP8V0U0_9GAMM</name>
<keyword evidence="10" id="KW-1185">Reference proteome</keyword>
<evidence type="ECO:0000256" key="3">
    <source>
        <dbReference type="ARBA" id="ARBA00022989"/>
    </source>
</evidence>
<proteinExistence type="predicted"/>
<feature type="transmembrane region" description="Helical" evidence="7">
    <location>
        <begin position="301"/>
        <end position="320"/>
    </location>
</feature>
<evidence type="ECO:0000313" key="10">
    <source>
        <dbReference type="Proteomes" id="UP001500604"/>
    </source>
</evidence>
<feature type="domain" description="Fatty acid hydroxylase" evidence="8">
    <location>
        <begin position="80"/>
        <end position="213"/>
    </location>
</feature>
<accession>A0ABP8V0U0</accession>
<keyword evidence="4" id="KW-0560">Oxidoreductase</keyword>
<dbReference type="PANTHER" id="PTHR21624:SF1">
    <property type="entry name" value="ALKYLGLYCEROL MONOOXYGENASE"/>
    <property type="match status" value="1"/>
</dbReference>
<gene>
    <name evidence="9" type="ORF">GCM10023116_18000</name>
</gene>
<dbReference type="InterPro" id="IPR006694">
    <property type="entry name" value="Fatty_acid_hydroxylase"/>
</dbReference>
<evidence type="ECO:0000256" key="1">
    <source>
        <dbReference type="ARBA" id="ARBA00004127"/>
    </source>
</evidence>
<sequence length="411" mass="47700">MDYILYAIPVFLLLIAIEILATVIRKKDYYRTNDAINSISTGMISTAANLTTKVVTFTIYVAVFEYLAPFQLDASHLWVWVLGFFLKDFFYYWYHRAGHEINILWASHAVHHQSEEYNMTTALRQTSTGFLFNWIFYVPVALVGIPPVVFFAVSSINLLYQYWVHTRHIPKLGWFEWFFITPSNHRVHHAKNRRYLDKNYGGVFIIWDRLFGTYAEEDNNYEPIRYGTLKPLRSWNPLWANLQLYVHLGQDAVKTRSWKDKLTLWFRRTGYRPADVATPMKMPDIHAYENYNPFVNPTLQAYVAFQFLILIVGTVLLIAANDTLSFGLTVLWTAMLGYQLLIIGWLQEKKNGFVWLELSRFVAVIPALILTQKELSLTHDMMLSLAVYGVLSLAAISIIGSKKTIVSYQNS</sequence>
<feature type="transmembrane region" description="Helical" evidence="7">
    <location>
        <begin position="382"/>
        <end position="401"/>
    </location>
</feature>
<reference evidence="10" key="1">
    <citation type="journal article" date="2019" name="Int. J. Syst. Evol. Microbiol.">
        <title>The Global Catalogue of Microorganisms (GCM) 10K type strain sequencing project: providing services to taxonomists for standard genome sequencing and annotation.</title>
        <authorList>
            <consortium name="The Broad Institute Genomics Platform"/>
            <consortium name="The Broad Institute Genome Sequencing Center for Infectious Disease"/>
            <person name="Wu L."/>
            <person name="Ma J."/>
        </authorList>
    </citation>
    <scope>NUCLEOTIDE SEQUENCE [LARGE SCALE GENOMIC DNA]</scope>
    <source>
        <strain evidence="10">JCM 17805</strain>
    </source>
</reference>
<dbReference type="InterPro" id="IPR051689">
    <property type="entry name" value="Sterol_desaturase/TMEM195"/>
</dbReference>
<keyword evidence="2 7" id="KW-0812">Transmembrane</keyword>
<feature type="transmembrane region" description="Helical" evidence="7">
    <location>
        <begin position="77"/>
        <end position="94"/>
    </location>
</feature>
<feature type="transmembrane region" description="Helical" evidence="7">
    <location>
        <begin position="6"/>
        <end position="24"/>
    </location>
</feature>
<keyword evidence="5" id="KW-0443">Lipid metabolism</keyword>
<evidence type="ECO:0000313" key="9">
    <source>
        <dbReference type="EMBL" id="GAA4649526.1"/>
    </source>
</evidence>
<comment type="caution">
    <text evidence="9">The sequence shown here is derived from an EMBL/GenBank/DDBJ whole genome shotgun (WGS) entry which is preliminary data.</text>
</comment>
<evidence type="ECO:0000256" key="4">
    <source>
        <dbReference type="ARBA" id="ARBA00023002"/>
    </source>
</evidence>
<evidence type="ECO:0000256" key="7">
    <source>
        <dbReference type="SAM" id="Phobius"/>
    </source>
</evidence>
<dbReference type="Proteomes" id="UP001500604">
    <property type="component" value="Unassembled WGS sequence"/>
</dbReference>
<keyword evidence="6 7" id="KW-0472">Membrane</keyword>
<evidence type="ECO:0000256" key="5">
    <source>
        <dbReference type="ARBA" id="ARBA00023098"/>
    </source>
</evidence>
<feature type="transmembrane region" description="Helical" evidence="7">
    <location>
        <begin position="326"/>
        <end position="346"/>
    </location>
</feature>
<evidence type="ECO:0000259" key="8">
    <source>
        <dbReference type="Pfam" id="PF04116"/>
    </source>
</evidence>
<protein>
    <submittedName>
        <fullName evidence="9">Sterol desaturase family protein</fullName>
    </submittedName>
</protein>